<name>A0A6C0IDP6_9ZZZZ</name>
<organism evidence="1">
    <name type="scientific">viral metagenome</name>
    <dbReference type="NCBI Taxonomy" id="1070528"/>
    <lineage>
        <taxon>unclassified sequences</taxon>
        <taxon>metagenomes</taxon>
        <taxon>organismal metagenomes</taxon>
    </lineage>
</organism>
<dbReference type="EMBL" id="MN740154">
    <property type="protein sequence ID" value="QHT90537.1"/>
    <property type="molecule type" value="Genomic_DNA"/>
</dbReference>
<evidence type="ECO:0000313" key="1">
    <source>
        <dbReference type="EMBL" id="QHT90537.1"/>
    </source>
</evidence>
<proteinExistence type="predicted"/>
<reference evidence="1" key="1">
    <citation type="journal article" date="2020" name="Nature">
        <title>Giant virus diversity and host interactions through global metagenomics.</title>
        <authorList>
            <person name="Schulz F."/>
            <person name="Roux S."/>
            <person name="Paez-Espino D."/>
            <person name="Jungbluth S."/>
            <person name="Walsh D.A."/>
            <person name="Denef V.J."/>
            <person name="McMahon K.D."/>
            <person name="Konstantinidis K.T."/>
            <person name="Eloe-Fadrosh E.A."/>
            <person name="Kyrpides N.C."/>
            <person name="Woyke T."/>
        </authorList>
    </citation>
    <scope>NUCLEOTIDE SEQUENCE</scope>
    <source>
        <strain evidence="1">GVMAG-M-3300023184-68</strain>
    </source>
</reference>
<dbReference type="AlphaFoldDB" id="A0A6C0IDP6"/>
<protein>
    <submittedName>
        <fullName evidence="1">Uncharacterized protein</fullName>
    </submittedName>
</protein>
<accession>A0A6C0IDP6</accession>
<sequence length="228" mass="26038">MGYISKEYTVPDASVIVPTINLSGAQGQVVAVEDLDEIDGNYEYDNYSINSYGGGSGYHDDRSVLSAMSNRPNSMHSGKGYLISKNVARNGLSRDSKGLVGSEPGHYLLYRNINGSRFNIEMYMTKNKPGTIIRHAVSGIREKNMRTGRRDEDAYFKVAYSIGECVQDRYGNLYYNSPEEYERHFHTTVSQQIKEKWLNRNMEYQKQLMKENMNYDTGDMAETYVLIH</sequence>